<dbReference type="EMBL" id="BDUF01000109">
    <property type="protein sequence ID" value="GAX91796.1"/>
    <property type="molecule type" value="Genomic_DNA"/>
</dbReference>
<accession>A0A292YRI1</accession>
<dbReference type="InterPro" id="IPR008257">
    <property type="entry name" value="Pept_M19"/>
</dbReference>
<dbReference type="InterPro" id="IPR032466">
    <property type="entry name" value="Metal_Hydrolase"/>
</dbReference>
<dbReference type="InterPro" id="IPR000180">
    <property type="entry name" value="Dipep_AS"/>
</dbReference>
<dbReference type="RefSeq" id="WP_165912449.1">
    <property type="nucleotide sequence ID" value="NZ_BDUF01000109.1"/>
</dbReference>
<organism evidence="1 2">
    <name type="scientific">Effusibacillus lacus</name>
    <dbReference type="NCBI Taxonomy" id="1348429"/>
    <lineage>
        <taxon>Bacteria</taxon>
        <taxon>Bacillati</taxon>
        <taxon>Bacillota</taxon>
        <taxon>Bacilli</taxon>
        <taxon>Bacillales</taxon>
        <taxon>Alicyclobacillaceae</taxon>
        <taxon>Effusibacillus</taxon>
    </lineage>
</organism>
<dbReference type="CDD" id="cd01301">
    <property type="entry name" value="rDP_like"/>
    <property type="match status" value="1"/>
</dbReference>
<proteinExistence type="predicted"/>
<keyword evidence="2" id="KW-1185">Reference proteome</keyword>
<dbReference type="PROSITE" id="PS51365">
    <property type="entry name" value="RENAL_DIPEPTIDASE_2"/>
    <property type="match status" value="1"/>
</dbReference>
<dbReference type="GO" id="GO:0006508">
    <property type="term" value="P:proteolysis"/>
    <property type="evidence" value="ECO:0007669"/>
    <property type="project" value="InterPro"/>
</dbReference>
<sequence>MSRKPFLIDGHADILYRMEQEHLDFYDPNSPLQLNYSRMERAGIDLQFFALYVDPPYTPQEHLSMILACIETFRSEVCRDNRLRPVYNYSDIERNRRSGVKSALLSIEGGDFLTGDLRHLRILYSLGVRAMGLTWNFRNSIASGVGEKIDNGLTPFGREVVLEMNRLGMLVDVSHLAPQGFWNVLEITQKPVIASHSNAKSVCPHKRNLDDSQIKGISECGGVVGVTFVPYFIGEGDVGIDDLLRHMDHIIELAGDNHIGLGSDFDGIPTTMTDLRNGEDYPRLIARLQQVYGDEVTAKICGGNLLRVLKSVLKQG</sequence>
<reference evidence="2" key="1">
    <citation type="submission" date="2017-07" db="EMBL/GenBank/DDBJ databases">
        <title>Draft genome sequence of Effusibacillus lacus strain skLN1.</title>
        <authorList>
            <person name="Watanabe M."/>
            <person name="Kojima H."/>
            <person name="Fukui M."/>
        </authorList>
    </citation>
    <scope>NUCLEOTIDE SEQUENCE [LARGE SCALE GENOMIC DNA]</scope>
    <source>
        <strain evidence="2">skLN1</strain>
    </source>
</reference>
<dbReference type="SUPFAM" id="SSF51556">
    <property type="entry name" value="Metallo-dependent hydrolases"/>
    <property type="match status" value="1"/>
</dbReference>
<dbReference type="PROSITE" id="PS00869">
    <property type="entry name" value="RENAL_DIPEPTIDASE_1"/>
    <property type="match status" value="1"/>
</dbReference>
<dbReference type="Proteomes" id="UP000217785">
    <property type="component" value="Unassembled WGS sequence"/>
</dbReference>
<dbReference type="PANTHER" id="PTHR10443:SF12">
    <property type="entry name" value="DIPEPTIDASE"/>
    <property type="match status" value="1"/>
</dbReference>
<name>A0A292YRI1_9BACL</name>
<dbReference type="PANTHER" id="PTHR10443">
    <property type="entry name" value="MICROSOMAL DIPEPTIDASE"/>
    <property type="match status" value="1"/>
</dbReference>
<protein>
    <submittedName>
        <fullName evidence="1">Dipeptidase</fullName>
    </submittedName>
</protein>
<dbReference type="Gene3D" id="3.20.20.140">
    <property type="entry name" value="Metal-dependent hydrolases"/>
    <property type="match status" value="1"/>
</dbReference>
<comment type="caution">
    <text evidence="1">The sequence shown here is derived from an EMBL/GenBank/DDBJ whole genome shotgun (WGS) entry which is preliminary data.</text>
</comment>
<dbReference type="GO" id="GO:0070573">
    <property type="term" value="F:metallodipeptidase activity"/>
    <property type="evidence" value="ECO:0007669"/>
    <property type="project" value="InterPro"/>
</dbReference>
<dbReference type="AlphaFoldDB" id="A0A292YRI1"/>
<dbReference type="Pfam" id="PF01244">
    <property type="entry name" value="Peptidase_M19"/>
    <property type="match status" value="1"/>
</dbReference>
<gene>
    <name evidence="1" type="ORF">EFBL_3487</name>
</gene>
<evidence type="ECO:0000313" key="2">
    <source>
        <dbReference type="Proteomes" id="UP000217785"/>
    </source>
</evidence>
<evidence type="ECO:0000313" key="1">
    <source>
        <dbReference type="EMBL" id="GAX91796.1"/>
    </source>
</evidence>